<protein>
    <submittedName>
        <fullName evidence="1">Uncharacterized protein</fullName>
    </submittedName>
</protein>
<name>A0A8B6GPX1_MYTGA</name>
<dbReference type="PANTHER" id="PTHR37153">
    <property type="entry name" value="CHROMOSOME 19 C19ORF81 HOMOLOG"/>
    <property type="match status" value="1"/>
</dbReference>
<dbReference type="Proteomes" id="UP000596742">
    <property type="component" value="Unassembled WGS sequence"/>
</dbReference>
<dbReference type="InterPro" id="IPR031746">
    <property type="entry name" value="DUF4732"/>
</dbReference>
<evidence type="ECO:0000313" key="1">
    <source>
        <dbReference type="EMBL" id="VDI67794.1"/>
    </source>
</evidence>
<accession>A0A8B6GPX1</accession>
<dbReference type="EMBL" id="UYJE01008843">
    <property type="protein sequence ID" value="VDI67794.1"/>
    <property type="molecule type" value="Genomic_DNA"/>
</dbReference>
<evidence type="ECO:0000313" key="2">
    <source>
        <dbReference type="Proteomes" id="UP000596742"/>
    </source>
</evidence>
<gene>
    <name evidence="1" type="ORF">MGAL_10B023811</name>
</gene>
<comment type="caution">
    <text evidence="1">The sequence shown here is derived from an EMBL/GenBank/DDBJ whole genome shotgun (WGS) entry which is preliminary data.</text>
</comment>
<organism evidence="1 2">
    <name type="scientific">Mytilus galloprovincialis</name>
    <name type="common">Mediterranean mussel</name>
    <dbReference type="NCBI Taxonomy" id="29158"/>
    <lineage>
        <taxon>Eukaryota</taxon>
        <taxon>Metazoa</taxon>
        <taxon>Spiralia</taxon>
        <taxon>Lophotrochozoa</taxon>
        <taxon>Mollusca</taxon>
        <taxon>Bivalvia</taxon>
        <taxon>Autobranchia</taxon>
        <taxon>Pteriomorphia</taxon>
        <taxon>Mytilida</taxon>
        <taxon>Mytiloidea</taxon>
        <taxon>Mytilidae</taxon>
        <taxon>Mytilinae</taxon>
        <taxon>Mytilus</taxon>
    </lineage>
</organism>
<sequence length="540" mass="62776">MEIVSKLYHRVSAQSKEQRKDAFETYTRRQMPTSSQALILLSTDGQLPRYISTRKFPVSSIPYPLQSLDINAVSKDYEESLSDFEPPFYDKKRHTRIQLESITESLPELLSVRGYRGSLSYDPETKVIKWQVNTELPKETMFPQLTFKTNQLVNFVRDDQNATSLPHIDVDRPFRIPNLAGTGGVRDDPDILAQKTEDLRQYFSLPKIYKATVDSETYKRLCDLGFRKPSYGDVKKEKNNNGKEARVRHVEFIEIPSETCDTDGTEDKDFRIEDLNLNPDSARMAKMKLSSSSQFPNLSKNEHFKKFFAERDTFINTHDYENGDHHSRMHAHKHPEHHFKDHMRKRHKLKLSEATLFPDSEMYITRTSKRSDVGESDSEKETLRQPLSLLDDVKEMSNYNKWKKARITSIRLRKEAPPPQPLAICFSLPDNAKPHQHVKSLVESQTGTPVVQLQFDPVAVHAIDRDAKSRWVVTLSDYESRDLLVECGLIVNGEKIEVRRYDDVTRDEVQAYKIFELIQKGRSQNEMNQPKLKRRKSRAR</sequence>
<dbReference type="PANTHER" id="PTHR37153:SF1">
    <property type="entry name" value="HYPOTHETICAL LOC292874"/>
    <property type="match status" value="1"/>
</dbReference>
<dbReference type="OrthoDB" id="6076093at2759"/>
<reference evidence="1" key="1">
    <citation type="submission" date="2018-11" db="EMBL/GenBank/DDBJ databases">
        <authorList>
            <person name="Alioto T."/>
            <person name="Alioto T."/>
        </authorList>
    </citation>
    <scope>NUCLEOTIDE SEQUENCE</scope>
</reference>
<keyword evidence="2" id="KW-1185">Reference proteome</keyword>
<proteinExistence type="predicted"/>
<dbReference type="AlphaFoldDB" id="A0A8B6GPX1"/>